<evidence type="ECO:0000313" key="2">
    <source>
        <dbReference type="Proteomes" id="UP001431209"/>
    </source>
</evidence>
<proteinExistence type="predicted"/>
<accession>A0AAW2YVY7</accession>
<reference evidence="1 2" key="1">
    <citation type="submission" date="2024-03" db="EMBL/GenBank/DDBJ databases">
        <title>The Acrasis kona genome and developmental transcriptomes reveal deep origins of eukaryotic multicellular pathways.</title>
        <authorList>
            <person name="Sheikh S."/>
            <person name="Fu C.-J."/>
            <person name="Brown M.W."/>
            <person name="Baldauf S.L."/>
        </authorList>
    </citation>
    <scope>NUCLEOTIDE SEQUENCE [LARGE SCALE GENOMIC DNA]</scope>
    <source>
        <strain evidence="1 2">ATCC MYA-3509</strain>
    </source>
</reference>
<keyword evidence="2" id="KW-1185">Reference proteome</keyword>
<name>A0AAW2YVY7_9EUKA</name>
<dbReference type="Proteomes" id="UP001431209">
    <property type="component" value="Unassembled WGS sequence"/>
</dbReference>
<sequence length="77" mass="8961">MNFQIHQINKTMVHHITPTYKYSAVVQAVKAIPTAKRTKPFKRVASQAKPIIFGDIVYYEVGVNSWNQPEEEYMYNT</sequence>
<evidence type="ECO:0000313" key="1">
    <source>
        <dbReference type="EMBL" id="KAL0481616.1"/>
    </source>
</evidence>
<organism evidence="1 2">
    <name type="scientific">Acrasis kona</name>
    <dbReference type="NCBI Taxonomy" id="1008807"/>
    <lineage>
        <taxon>Eukaryota</taxon>
        <taxon>Discoba</taxon>
        <taxon>Heterolobosea</taxon>
        <taxon>Tetramitia</taxon>
        <taxon>Eutetramitia</taxon>
        <taxon>Acrasidae</taxon>
        <taxon>Acrasis</taxon>
    </lineage>
</organism>
<comment type="caution">
    <text evidence="1">The sequence shown here is derived from an EMBL/GenBank/DDBJ whole genome shotgun (WGS) entry which is preliminary data.</text>
</comment>
<dbReference type="AlphaFoldDB" id="A0AAW2YVY7"/>
<protein>
    <submittedName>
        <fullName evidence="1">ABC transporter C family member</fullName>
    </submittedName>
</protein>
<dbReference type="EMBL" id="JAOPGA020000780">
    <property type="protein sequence ID" value="KAL0481616.1"/>
    <property type="molecule type" value="Genomic_DNA"/>
</dbReference>
<gene>
    <name evidence="1" type="ORF">AKO1_012481</name>
</gene>